<dbReference type="Pfam" id="PF10557">
    <property type="entry name" value="Cullin_Nedd8"/>
    <property type="match status" value="1"/>
</dbReference>
<dbReference type="InterPro" id="IPR001373">
    <property type="entry name" value="Cullin_N"/>
</dbReference>
<evidence type="ECO:0000256" key="9">
    <source>
        <dbReference type="ARBA" id="ARBA00023108"/>
    </source>
</evidence>
<evidence type="ECO:0000256" key="13">
    <source>
        <dbReference type="RuleBase" id="RU003829"/>
    </source>
</evidence>
<dbReference type="SUPFAM" id="SSF46785">
    <property type="entry name" value="Winged helix' DNA-binding domain"/>
    <property type="match status" value="1"/>
</dbReference>
<keyword evidence="5" id="KW-0945">Host-virus interaction</keyword>
<dbReference type="GO" id="GO:0031625">
    <property type="term" value="F:ubiquitin protein ligase binding"/>
    <property type="evidence" value="ECO:0007669"/>
    <property type="project" value="InterPro"/>
</dbReference>
<dbReference type="FunFam" id="1.20.1310.10:FF:000004">
    <property type="entry name" value="Cullin 4B"/>
    <property type="match status" value="1"/>
</dbReference>
<accession>A0A851X5S0</accession>
<organism evidence="15 16">
    <name type="scientific">Corvus moneduloides</name>
    <name type="common">New Caledonian crow</name>
    <dbReference type="NCBI Taxonomy" id="1196302"/>
    <lineage>
        <taxon>Eukaryota</taxon>
        <taxon>Metazoa</taxon>
        <taxon>Chordata</taxon>
        <taxon>Craniata</taxon>
        <taxon>Vertebrata</taxon>
        <taxon>Euteleostomi</taxon>
        <taxon>Archelosauria</taxon>
        <taxon>Archosauria</taxon>
        <taxon>Dinosauria</taxon>
        <taxon>Saurischia</taxon>
        <taxon>Theropoda</taxon>
        <taxon>Coelurosauria</taxon>
        <taxon>Aves</taxon>
        <taxon>Neognathae</taxon>
        <taxon>Neoaves</taxon>
        <taxon>Telluraves</taxon>
        <taxon>Australaves</taxon>
        <taxon>Passeriformes</taxon>
        <taxon>Corvoidea</taxon>
        <taxon>Corvidae</taxon>
        <taxon>Corvus</taxon>
    </lineage>
</organism>
<dbReference type="InterPro" id="IPR036317">
    <property type="entry name" value="Cullin_homology_sf"/>
</dbReference>
<keyword evidence="6" id="KW-0227">DNA damage</keyword>
<dbReference type="FunFam" id="1.20.1310.10:FF:000003">
    <property type="entry name" value="Cullin 4A"/>
    <property type="match status" value="1"/>
</dbReference>
<protein>
    <recommendedName>
        <fullName evidence="11">Cullin-4A</fullName>
    </recommendedName>
</protein>
<keyword evidence="10" id="KW-0234">DNA repair</keyword>
<dbReference type="Gene3D" id="3.30.230.130">
    <property type="entry name" value="Cullin, Chain C, Domain 2"/>
    <property type="match status" value="1"/>
</dbReference>
<evidence type="ECO:0000256" key="11">
    <source>
        <dbReference type="ARBA" id="ARBA00068304"/>
    </source>
</evidence>
<evidence type="ECO:0000256" key="8">
    <source>
        <dbReference type="ARBA" id="ARBA00022843"/>
    </source>
</evidence>
<keyword evidence="9" id="KW-0090">Biological rhythms</keyword>
<evidence type="ECO:0000313" key="16">
    <source>
        <dbReference type="Proteomes" id="UP000603793"/>
    </source>
</evidence>
<evidence type="ECO:0000259" key="14">
    <source>
        <dbReference type="PROSITE" id="PS50069"/>
    </source>
</evidence>
<dbReference type="InterPro" id="IPR045093">
    <property type="entry name" value="Cullin"/>
</dbReference>
<keyword evidence="8" id="KW-0832">Ubl conjugation</keyword>
<dbReference type="SUPFAM" id="SSF74788">
    <property type="entry name" value="Cullin repeat-like"/>
    <property type="match status" value="1"/>
</dbReference>
<dbReference type="Gene3D" id="1.10.10.10">
    <property type="entry name" value="Winged helix-like DNA-binding domain superfamily/Winged helix DNA-binding domain"/>
    <property type="match status" value="1"/>
</dbReference>
<feature type="non-terminal residue" evidence="15">
    <location>
        <position position="1"/>
    </location>
</feature>
<dbReference type="SMART" id="SM00884">
    <property type="entry name" value="Cullin_Nedd8"/>
    <property type="match status" value="1"/>
</dbReference>
<dbReference type="Pfam" id="PF26557">
    <property type="entry name" value="Cullin_AB"/>
    <property type="match status" value="1"/>
</dbReference>
<evidence type="ECO:0000256" key="12">
    <source>
        <dbReference type="PROSITE-ProRule" id="PRU00330"/>
    </source>
</evidence>
<evidence type="ECO:0000256" key="2">
    <source>
        <dbReference type="ARBA" id="ARBA00006019"/>
    </source>
</evidence>
<dbReference type="UniPathway" id="UPA00143"/>
<dbReference type="FunFam" id="1.10.10.10:FF:000050">
    <property type="entry name" value="Cullin 4B"/>
    <property type="match status" value="1"/>
</dbReference>
<dbReference type="InterPro" id="IPR036388">
    <property type="entry name" value="WH-like_DNA-bd_sf"/>
</dbReference>
<dbReference type="GO" id="GO:0042254">
    <property type="term" value="P:ribosome biogenesis"/>
    <property type="evidence" value="ECO:0007669"/>
    <property type="project" value="UniProtKB-ARBA"/>
</dbReference>
<dbReference type="InterPro" id="IPR059120">
    <property type="entry name" value="Cullin-like_AB"/>
</dbReference>
<comment type="pathway">
    <text evidence="1">Protein modification; protein ubiquitination.</text>
</comment>
<dbReference type="PANTHER" id="PTHR11932">
    <property type="entry name" value="CULLIN"/>
    <property type="match status" value="1"/>
</dbReference>
<keyword evidence="7" id="KW-0833">Ubl conjugation pathway</keyword>
<dbReference type="PROSITE" id="PS01256">
    <property type="entry name" value="CULLIN_1"/>
    <property type="match status" value="1"/>
</dbReference>
<dbReference type="GO" id="GO:0032502">
    <property type="term" value="P:developmental process"/>
    <property type="evidence" value="ECO:0007669"/>
    <property type="project" value="UniProtKB-ARBA"/>
</dbReference>
<dbReference type="InterPro" id="IPR019559">
    <property type="entry name" value="Cullin_neddylation_domain"/>
</dbReference>
<sequence length="773" mass="89656">MADEPQKKPHLSALVGHTNGLTKPASLAATATRAAGGGGGGATASSKKLVIKNFRERPKLPDNYTQDTWQKLHEAVGAIQSSISIKYNLEELYQAVENLCSYKVSATLYKQLRQVCEEHVKAQILQFREYPFVMHRNSLDSLLFLKKINKCWQDHCRQMIMIRSIFLFLDRTYVLQNSMLPSIWDMGLELFRNHIISDKQVQTKTIDGILLLIERERNGEAVDRSLLRSLLSMLSDLQQVYKESFEQRFLEETNCLYAAEGQRLMQEREVPEYLHHVNKRLEEEGDRVITYLDHSTQKPLIACVEKQLLGEHLSAILQKGLDNLLDENRISDLTQTYQLFSRVKGGQQILLQHWSEYIKNFGTTIVVNPEKDKDMVQELLDFKDKVDHIIEVCFQKNEKFINLMKESFETFINKRPNKPAELIAKYVDSKLRAGNKEATDEELERILDKIMIIFRFIHGKDVFEAFYKKDLAKRLLVGKSASVDAEKSMLSKLKHECGAAFTSKLEGMFKDMELSKDVMVQFKQYMQNQSDPGNIDLTVNILTMGYWPTYTPMEVHLNSEMIKLQEVFKTFYLGKHSGRKLQWQTTLGHAVLKAEFKEGKKEFQVSLFQTLVLLMFNEGDEFSFEEIKMATGVEDSELRRTLQSLACGKARVLIKNPKGKEVEDGDKFIFNGDFKHKLFRIKINQIQMKETVEEQVSTTERVFQDRQYQIDAAIVRIMKMRKTLGHNLLVSELYNQLKFPVKPGDLKKRIESLIDRDYMERDKDNPNQYHYVA</sequence>
<evidence type="ECO:0000256" key="7">
    <source>
        <dbReference type="ARBA" id="ARBA00022786"/>
    </source>
</evidence>
<evidence type="ECO:0000256" key="10">
    <source>
        <dbReference type="ARBA" id="ARBA00023204"/>
    </source>
</evidence>
<evidence type="ECO:0000256" key="6">
    <source>
        <dbReference type="ARBA" id="ARBA00022763"/>
    </source>
</evidence>
<dbReference type="PROSITE" id="PS50069">
    <property type="entry name" value="CULLIN_2"/>
    <property type="match status" value="1"/>
</dbReference>
<dbReference type="SMART" id="SM00182">
    <property type="entry name" value="CULLIN"/>
    <property type="match status" value="1"/>
</dbReference>
<reference evidence="15" key="1">
    <citation type="submission" date="2019-09" db="EMBL/GenBank/DDBJ databases">
        <title>Bird 10,000 Genomes (B10K) Project - Family phase.</title>
        <authorList>
            <person name="Zhang G."/>
        </authorList>
    </citation>
    <scope>NUCLEOTIDE SEQUENCE</scope>
    <source>
        <strain evidence="15">OUT-0060</strain>
        <tissue evidence="15">Blood</tissue>
    </source>
</reference>
<evidence type="ECO:0000256" key="1">
    <source>
        <dbReference type="ARBA" id="ARBA00004906"/>
    </source>
</evidence>
<dbReference type="GO" id="GO:0043161">
    <property type="term" value="P:proteasome-mediated ubiquitin-dependent protein catabolic process"/>
    <property type="evidence" value="ECO:0007669"/>
    <property type="project" value="UniProtKB-ARBA"/>
</dbReference>
<dbReference type="GO" id="GO:0051246">
    <property type="term" value="P:regulation of protein metabolic process"/>
    <property type="evidence" value="ECO:0007669"/>
    <property type="project" value="UniProtKB-ARBA"/>
</dbReference>
<dbReference type="GO" id="GO:0034644">
    <property type="term" value="P:cellular response to UV"/>
    <property type="evidence" value="ECO:0007669"/>
    <property type="project" value="UniProtKB-ARBA"/>
</dbReference>
<dbReference type="FunFam" id="3.30.230.130:FF:000001">
    <property type="entry name" value="Cullin 4A"/>
    <property type="match status" value="1"/>
</dbReference>
<dbReference type="Proteomes" id="UP000603793">
    <property type="component" value="Unassembled WGS sequence"/>
</dbReference>
<dbReference type="InterPro" id="IPR016159">
    <property type="entry name" value="Cullin_repeat-like_dom_sf"/>
</dbReference>
<dbReference type="GO" id="GO:0031464">
    <property type="term" value="C:Cul4A-RING E3 ubiquitin ligase complex"/>
    <property type="evidence" value="ECO:0007669"/>
    <property type="project" value="UniProtKB-ARBA"/>
</dbReference>
<evidence type="ECO:0000256" key="3">
    <source>
        <dbReference type="ARBA" id="ARBA00022499"/>
    </source>
</evidence>
<keyword evidence="3" id="KW-1017">Isopeptide bond</keyword>
<comment type="caution">
    <text evidence="15">The sequence shown here is derived from an EMBL/GenBank/DDBJ whole genome shotgun (WGS) entry which is preliminary data.</text>
</comment>
<name>A0A851X5S0_CORMO</name>
<dbReference type="AlphaFoldDB" id="A0A851X5S0"/>
<evidence type="ECO:0000256" key="5">
    <source>
        <dbReference type="ARBA" id="ARBA00022581"/>
    </source>
</evidence>
<keyword evidence="4" id="KW-0597">Phosphoprotein</keyword>
<feature type="domain" description="Cullin family profile" evidence="14">
    <location>
        <begin position="418"/>
        <end position="646"/>
    </location>
</feature>
<dbReference type="Gene3D" id="1.20.1310.10">
    <property type="entry name" value="Cullin Repeats"/>
    <property type="match status" value="4"/>
</dbReference>
<dbReference type="SUPFAM" id="SSF75632">
    <property type="entry name" value="Cullin homology domain"/>
    <property type="match status" value="1"/>
</dbReference>
<dbReference type="InterPro" id="IPR016157">
    <property type="entry name" value="Cullin_CS"/>
</dbReference>
<dbReference type="GO" id="GO:0006281">
    <property type="term" value="P:DNA repair"/>
    <property type="evidence" value="ECO:0007669"/>
    <property type="project" value="UniProtKB-KW"/>
</dbReference>
<dbReference type="EMBL" id="WBNF01000308">
    <property type="protein sequence ID" value="NXD57140.1"/>
    <property type="molecule type" value="Genomic_DNA"/>
</dbReference>
<dbReference type="FunFam" id="1.20.1310.10:FF:000010">
    <property type="entry name" value="Cullin 4B"/>
    <property type="match status" value="1"/>
</dbReference>
<dbReference type="Pfam" id="PF00888">
    <property type="entry name" value="Cullin"/>
    <property type="match status" value="1"/>
</dbReference>
<dbReference type="InterPro" id="IPR016158">
    <property type="entry name" value="Cullin_homology"/>
</dbReference>
<comment type="similarity">
    <text evidence="2 12 13">Belongs to the cullin family.</text>
</comment>
<dbReference type="FunFam" id="1.20.1310.10:FF:000008">
    <property type="entry name" value="Cullin 4B"/>
    <property type="match status" value="1"/>
</dbReference>
<feature type="non-terminal residue" evidence="15">
    <location>
        <position position="773"/>
    </location>
</feature>
<evidence type="ECO:0000256" key="4">
    <source>
        <dbReference type="ARBA" id="ARBA00022553"/>
    </source>
</evidence>
<dbReference type="GO" id="GO:0016567">
    <property type="term" value="P:protein ubiquitination"/>
    <property type="evidence" value="ECO:0007669"/>
    <property type="project" value="UniProtKB-UniPathway"/>
</dbReference>
<dbReference type="InterPro" id="IPR036390">
    <property type="entry name" value="WH_DNA-bd_sf"/>
</dbReference>
<evidence type="ECO:0000313" key="15">
    <source>
        <dbReference type="EMBL" id="NXD57140.1"/>
    </source>
</evidence>
<dbReference type="GO" id="GO:0048511">
    <property type="term" value="P:rhythmic process"/>
    <property type="evidence" value="ECO:0007669"/>
    <property type="project" value="UniProtKB-KW"/>
</dbReference>
<proteinExistence type="inferred from homology"/>
<gene>
    <name evidence="15" type="primary">Cul4a</name>
    <name evidence="15" type="ORF">CORMON_R02297</name>
</gene>